<dbReference type="AlphaFoldDB" id="A0A1F5J9Q4"/>
<name>A0A1F5J9Q4_9BACT</name>
<feature type="domain" description="Resolvase/invertase-type recombinase catalytic" evidence="1">
    <location>
        <begin position="99"/>
        <end position="186"/>
    </location>
</feature>
<gene>
    <name evidence="2" type="ORF">A3C26_00575</name>
</gene>
<dbReference type="Pfam" id="PF00239">
    <property type="entry name" value="Resolvase"/>
    <property type="match status" value="1"/>
</dbReference>
<dbReference type="GO" id="GO:0000150">
    <property type="term" value="F:DNA strand exchange activity"/>
    <property type="evidence" value="ECO:0007669"/>
    <property type="project" value="InterPro"/>
</dbReference>
<dbReference type="SUPFAM" id="SSF53041">
    <property type="entry name" value="Resolvase-like"/>
    <property type="match status" value="1"/>
</dbReference>
<evidence type="ECO:0000313" key="2">
    <source>
        <dbReference type="EMBL" id="OGE25312.1"/>
    </source>
</evidence>
<reference evidence="2 3" key="1">
    <citation type="journal article" date="2016" name="Nat. Commun.">
        <title>Thousands of microbial genomes shed light on interconnected biogeochemical processes in an aquifer system.</title>
        <authorList>
            <person name="Anantharaman K."/>
            <person name="Brown C.T."/>
            <person name="Hug L.A."/>
            <person name="Sharon I."/>
            <person name="Castelle C.J."/>
            <person name="Probst A.J."/>
            <person name="Thomas B.C."/>
            <person name="Singh A."/>
            <person name="Wilkins M.J."/>
            <person name="Karaoz U."/>
            <person name="Brodie E.L."/>
            <person name="Williams K.H."/>
            <person name="Hubbard S.S."/>
            <person name="Banfield J.F."/>
        </authorList>
    </citation>
    <scope>NUCLEOTIDE SEQUENCE [LARGE SCALE GENOMIC DNA]</scope>
</reference>
<dbReference type="Proteomes" id="UP000177042">
    <property type="component" value="Unassembled WGS sequence"/>
</dbReference>
<dbReference type="Gene3D" id="3.40.50.1390">
    <property type="entry name" value="Resolvase, N-terminal catalytic domain"/>
    <property type="match status" value="1"/>
</dbReference>
<dbReference type="PROSITE" id="PS51736">
    <property type="entry name" value="RECOMBINASES_3"/>
    <property type="match status" value="1"/>
</dbReference>
<comment type="caution">
    <text evidence="2">The sequence shown here is derived from an EMBL/GenBank/DDBJ whole genome shotgun (WGS) entry which is preliminary data.</text>
</comment>
<dbReference type="EMBL" id="MFCX01000028">
    <property type="protein sequence ID" value="OGE25312.1"/>
    <property type="molecule type" value="Genomic_DNA"/>
</dbReference>
<proteinExistence type="predicted"/>
<dbReference type="GO" id="GO:0003677">
    <property type="term" value="F:DNA binding"/>
    <property type="evidence" value="ECO:0007669"/>
    <property type="project" value="InterPro"/>
</dbReference>
<evidence type="ECO:0000313" key="3">
    <source>
        <dbReference type="Proteomes" id="UP000177042"/>
    </source>
</evidence>
<organism evidence="2 3">
    <name type="scientific">Candidatus Daviesbacteria bacterium RIFCSPHIGHO2_02_FULL_39_12</name>
    <dbReference type="NCBI Taxonomy" id="1797770"/>
    <lineage>
        <taxon>Bacteria</taxon>
        <taxon>Candidatus Daviesiibacteriota</taxon>
    </lineage>
</organism>
<evidence type="ECO:0000259" key="1">
    <source>
        <dbReference type="PROSITE" id="PS51736"/>
    </source>
</evidence>
<dbReference type="InterPro" id="IPR006119">
    <property type="entry name" value="Resolv_N"/>
</dbReference>
<accession>A0A1F5J9Q4</accession>
<dbReference type="InterPro" id="IPR036162">
    <property type="entry name" value="Resolvase-like_N_sf"/>
</dbReference>
<sequence length="186" mass="21143">MDDLELNINITGFSAEVKPTVREDNIKAFVTWIFQTESAAVKIYGGTVRIKPFGKDGKLILTYEPPAIKTRGGYIKAMFIEDKILFKRLCAHTIDLYCKLTGEVRGILEDRQILSIESQIRELKEYALKYNLQVVDILIESKSAHYPGREVFDEMLVHIKSGEANGLLVWHANRIARNSKDDGEVI</sequence>
<protein>
    <recommendedName>
        <fullName evidence="1">Resolvase/invertase-type recombinase catalytic domain-containing protein</fullName>
    </recommendedName>
</protein>